<protein>
    <submittedName>
        <fullName evidence="1">Uncharacterized protein</fullName>
    </submittedName>
</protein>
<evidence type="ECO:0000313" key="2">
    <source>
        <dbReference type="Proteomes" id="UP000488299"/>
    </source>
</evidence>
<dbReference type="Proteomes" id="UP000488299">
    <property type="component" value="Unassembled WGS sequence"/>
</dbReference>
<sequence>MEASRFNEGMALGQALFVQLDRRGSKYRSRFVPAYIRQHLWLPWYLTRVGDEMQLYIIQPPNEQHAKVHFVRWLPPDS</sequence>
<reference evidence="1 2" key="1">
    <citation type="submission" date="2019-10" db="EMBL/GenBank/DDBJ databases">
        <title>Rudanella paleaurantiibacter sp. nov., isolated from sludge.</title>
        <authorList>
            <person name="Xu S.Q."/>
        </authorList>
    </citation>
    <scope>NUCLEOTIDE SEQUENCE [LARGE SCALE GENOMIC DNA]</scope>
    <source>
        <strain evidence="1 2">HX-22-17</strain>
    </source>
</reference>
<comment type="caution">
    <text evidence="1">The sequence shown here is derived from an EMBL/GenBank/DDBJ whole genome shotgun (WGS) entry which is preliminary data.</text>
</comment>
<accession>A0A7J5TVB2</accession>
<name>A0A7J5TVB2_9BACT</name>
<organism evidence="1 2">
    <name type="scientific">Rudanella paleaurantiibacter</name>
    <dbReference type="NCBI Taxonomy" id="2614655"/>
    <lineage>
        <taxon>Bacteria</taxon>
        <taxon>Pseudomonadati</taxon>
        <taxon>Bacteroidota</taxon>
        <taxon>Cytophagia</taxon>
        <taxon>Cytophagales</taxon>
        <taxon>Cytophagaceae</taxon>
        <taxon>Rudanella</taxon>
    </lineage>
</organism>
<keyword evidence="2" id="KW-1185">Reference proteome</keyword>
<evidence type="ECO:0000313" key="1">
    <source>
        <dbReference type="EMBL" id="KAB7728017.1"/>
    </source>
</evidence>
<dbReference type="RefSeq" id="WP_152125968.1">
    <property type="nucleotide sequence ID" value="NZ_WELI01000009.1"/>
</dbReference>
<dbReference type="EMBL" id="WELI01000009">
    <property type="protein sequence ID" value="KAB7728017.1"/>
    <property type="molecule type" value="Genomic_DNA"/>
</dbReference>
<gene>
    <name evidence="1" type="ORF">F5984_19880</name>
</gene>
<proteinExistence type="predicted"/>
<dbReference type="AlphaFoldDB" id="A0A7J5TVB2"/>